<comment type="caution">
    <text evidence="1">The sequence shown here is derived from an EMBL/GenBank/DDBJ whole genome shotgun (WGS) entry which is preliminary data.</text>
</comment>
<evidence type="ECO:0000313" key="1">
    <source>
        <dbReference type="EMBL" id="RVT92400.1"/>
    </source>
</evidence>
<dbReference type="RefSeq" id="WP_127739966.1">
    <property type="nucleotide sequence ID" value="NZ_SACN01000001.1"/>
</dbReference>
<reference evidence="1 2" key="1">
    <citation type="submission" date="2019-01" db="EMBL/GenBank/DDBJ databases">
        <authorList>
            <person name="Chen W.-M."/>
        </authorList>
    </citation>
    <scope>NUCLEOTIDE SEQUENCE [LARGE SCALE GENOMIC DNA]</scope>
    <source>
        <strain evidence="1 2">CCP-7</strain>
    </source>
</reference>
<dbReference type="AlphaFoldDB" id="A0A437M3X6"/>
<sequence>MSFLSKIEVAAVQAPDQAGDAAPRHDALFDTLSVLSDIGRVTGGQAATQPNRSRPHEIAARYRAAGSLTRVTVMRIAGDAERMAAAGLRAVLADRAGTPSTAAAARLLADSIGAAFNRIDALLPQAELS</sequence>
<organism evidence="1 2">
    <name type="scientific">Sphingomonas crocodyli</name>
    <dbReference type="NCBI Taxonomy" id="1979270"/>
    <lineage>
        <taxon>Bacteria</taxon>
        <taxon>Pseudomonadati</taxon>
        <taxon>Pseudomonadota</taxon>
        <taxon>Alphaproteobacteria</taxon>
        <taxon>Sphingomonadales</taxon>
        <taxon>Sphingomonadaceae</taxon>
        <taxon>Sphingomonas</taxon>
    </lineage>
</organism>
<proteinExistence type="predicted"/>
<gene>
    <name evidence="1" type="ORF">EOD43_00200</name>
</gene>
<name>A0A437M3X6_9SPHN</name>
<dbReference type="Proteomes" id="UP000282971">
    <property type="component" value="Unassembled WGS sequence"/>
</dbReference>
<dbReference type="EMBL" id="SACN01000001">
    <property type="protein sequence ID" value="RVT92400.1"/>
    <property type="molecule type" value="Genomic_DNA"/>
</dbReference>
<evidence type="ECO:0000313" key="2">
    <source>
        <dbReference type="Proteomes" id="UP000282971"/>
    </source>
</evidence>
<protein>
    <submittedName>
        <fullName evidence="1">Uncharacterized protein</fullName>
    </submittedName>
</protein>
<accession>A0A437M3X6</accession>
<keyword evidence="2" id="KW-1185">Reference proteome</keyword>